<protein>
    <submittedName>
        <fullName evidence="3">Uncharacterized protein</fullName>
    </submittedName>
</protein>
<dbReference type="RefSeq" id="WP_199403903.1">
    <property type="nucleotide sequence ID" value="NZ_JAOZFC020000001.1"/>
</dbReference>
<keyword evidence="2" id="KW-0812">Transmembrane</keyword>
<comment type="caution">
    <text evidence="3">The sequence shown here is derived from an EMBL/GenBank/DDBJ whole genome shotgun (WGS) entry which is preliminary data.</text>
</comment>
<gene>
    <name evidence="3" type="ORF">OIT47_004080</name>
</gene>
<proteinExistence type="predicted"/>
<feature type="transmembrane region" description="Helical" evidence="2">
    <location>
        <begin position="7"/>
        <end position="26"/>
    </location>
</feature>
<sequence>MKRPNKAFRIISGIIIIVAVGVLHHVDVNGDLENYFLSREYDAREASFKAANDSLYDSESKQSEKESLAAEKRAISESKAERSSYLKAKSNVSKASSSNEMNSDTNESDVSSSENSASDMPESLTAQQVQAALLLAAGNYSSNNDSDLQKMADWKSLLSEAEDGLDVVTTDAGIGFETDGDMSSNVQANVSYKVDSNGTIQLYRLNSDGDYEPTLKTNMDKIKGVVKEYPNQIATIAGHLQDETSDPD</sequence>
<organism evidence="3 4">
    <name type="scientific">Weissella fermenti</name>
    <dbReference type="NCBI Taxonomy" id="2987699"/>
    <lineage>
        <taxon>Bacteria</taxon>
        <taxon>Bacillati</taxon>
        <taxon>Bacillota</taxon>
        <taxon>Bacilli</taxon>
        <taxon>Lactobacillales</taxon>
        <taxon>Lactobacillaceae</taxon>
        <taxon>Weissella</taxon>
    </lineage>
</organism>
<keyword evidence="2" id="KW-1133">Transmembrane helix</keyword>
<dbReference type="EMBL" id="JAOZFC020000001">
    <property type="protein sequence ID" value="MDF9299467.1"/>
    <property type="molecule type" value="Genomic_DNA"/>
</dbReference>
<feature type="compositionally biased region" description="Low complexity" evidence="1">
    <location>
        <begin position="87"/>
        <end position="119"/>
    </location>
</feature>
<reference evidence="3" key="1">
    <citation type="submission" date="2023-03" db="EMBL/GenBank/DDBJ databases">
        <title>Comparative genomics of Weissella fermenti BK2, and weissella type species.</title>
        <authorList>
            <person name="Lee J.K."/>
            <person name="Baek J.H."/>
            <person name="Kim J.M."/>
            <person name="Choi D.G."/>
            <person name="Jeon C.O."/>
        </authorList>
    </citation>
    <scope>NUCLEOTIDE SEQUENCE</scope>
    <source>
        <strain evidence="3">BK2</strain>
    </source>
</reference>
<evidence type="ECO:0000313" key="3">
    <source>
        <dbReference type="EMBL" id="MDF9299467.1"/>
    </source>
</evidence>
<feature type="region of interest" description="Disordered" evidence="1">
    <location>
        <begin position="52"/>
        <end position="124"/>
    </location>
</feature>
<evidence type="ECO:0000256" key="1">
    <source>
        <dbReference type="SAM" id="MobiDB-lite"/>
    </source>
</evidence>
<accession>A0ABT6D1U2</accession>
<evidence type="ECO:0000256" key="2">
    <source>
        <dbReference type="SAM" id="Phobius"/>
    </source>
</evidence>
<dbReference type="Proteomes" id="UP001146336">
    <property type="component" value="Unassembled WGS sequence"/>
</dbReference>
<feature type="compositionally biased region" description="Basic and acidic residues" evidence="1">
    <location>
        <begin position="58"/>
        <end position="84"/>
    </location>
</feature>
<keyword evidence="4" id="KW-1185">Reference proteome</keyword>
<name>A0ABT6D1U2_9LACO</name>
<evidence type="ECO:0000313" key="4">
    <source>
        <dbReference type="Proteomes" id="UP001146336"/>
    </source>
</evidence>
<keyword evidence="2" id="KW-0472">Membrane</keyword>